<evidence type="ECO:0000259" key="2">
    <source>
        <dbReference type="Pfam" id="PF08414"/>
    </source>
</evidence>
<evidence type="ECO:0000313" key="3">
    <source>
        <dbReference type="EMBL" id="RRT38277.1"/>
    </source>
</evidence>
<name>A0A426XFL4_ENSVE</name>
<feature type="region of interest" description="Disordered" evidence="1">
    <location>
        <begin position="1"/>
        <end position="49"/>
    </location>
</feature>
<sequence>MGTDDDGYQASDVVETESVGSDRVGFSGPLSKRGSRKSARFNLPASSAAAGGDDEAYVEITLDVRDDTVAVHSVKPAAGAGGGEIEDPEMSLLARTLERRSASFGSSVIRTASSRIRQVSQELRRLASVTKRPIAGGKVDRSKSAAAHALKGLKFITKTDGAAGWLAVEKRFDELTADGALPRSLFAQCIGNYSLRPCTTAAAASSSSSNLGAKRMA</sequence>
<gene>
    <name evidence="3" type="ORF">B296_00051482</name>
</gene>
<comment type="caution">
    <text evidence="3">The sequence shown here is derived from an EMBL/GenBank/DDBJ whole genome shotgun (WGS) entry which is preliminary data.</text>
</comment>
<dbReference type="GO" id="GO:0004601">
    <property type="term" value="F:peroxidase activity"/>
    <property type="evidence" value="ECO:0007669"/>
    <property type="project" value="InterPro"/>
</dbReference>
<protein>
    <recommendedName>
        <fullName evidence="2">NADPH oxidase Respiratory burst domain-containing protein</fullName>
    </recommendedName>
</protein>
<dbReference type="Proteomes" id="UP000287651">
    <property type="component" value="Unassembled WGS sequence"/>
</dbReference>
<dbReference type="AlphaFoldDB" id="A0A426XFL4"/>
<accession>A0A426XFL4</accession>
<evidence type="ECO:0000256" key="1">
    <source>
        <dbReference type="SAM" id="MobiDB-lite"/>
    </source>
</evidence>
<dbReference type="InterPro" id="IPR013623">
    <property type="entry name" value="NADPH_Ox"/>
</dbReference>
<proteinExistence type="predicted"/>
<dbReference type="GO" id="GO:0050664">
    <property type="term" value="F:oxidoreductase activity, acting on NAD(P)H, oxygen as acceptor"/>
    <property type="evidence" value="ECO:0007669"/>
    <property type="project" value="InterPro"/>
</dbReference>
<organism evidence="3 4">
    <name type="scientific">Ensete ventricosum</name>
    <name type="common">Abyssinian banana</name>
    <name type="synonym">Musa ensete</name>
    <dbReference type="NCBI Taxonomy" id="4639"/>
    <lineage>
        <taxon>Eukaryota</taxon>
        <taxon>Viridiplantae</taxon>
        <taxon>Streptophyta</taxon>
        <taxon>Embryophyta</taxon>
        <taxon>Tracheophyta</taxon>
        <taxon>Spermatophyta</taxon>
        <taxon>Magnoliopsida</taxon>
        <taxon>Liliopsida</taxon>
        <taxon>Zingiberales</taxon>
        <taxon>Musaceae</taxon>
        <taxon>Ensete</taxon>
    </lineage>
</organism>
<evidence type="ECO:0000313" key="4">
    <source>
        <dbReference type="Proteomes" id="UP000287651"/>
    </source>
</evidence>
<reference evidence="3 4" key="1">
    <citation type="journal article" date="2014" name="Agronomy (Basel)">
        <title>A Draft Genome Sequence for Ensete ventricosum, the Drought-Tolerant Tree Against Hunger.</title>
        <authorList>
            <person name="Harrison J."/>
            <person name="Moore K.A."/>
            <person name="Paszkiewicz K."/>
            <person name="Jones T."/>
            <person name="Grant M."/>
            <person name="Ambacheew D."/>
            <person name="Muzemil S."/>
            <person name="Studholme D.J."/>
        </authorList>
    </citation>
    <scope>NUCLEOTIDE SEQUENCE [LARGE SCALE GENOMIC DNA]</scope>
</reference>
<dbReference type="EMBL" id="AMZH03021355">
    <property type="protein sequence ID" value="RRT38277.1"/>
    <property type="molecule type" value="Genomic_DNA"/>
</dbReference>
<feature type="domain" description="NADPH oxidase Respiratory burst" evidence="2">
    <location>
        <begin position="138"/>
        <end position="191"/>
    </location>
</feature>
<dbReference type="Pfam" id="PF08414">
    <property type="entry name" value="NADPH_Ox"/>
    <property type="match status" value="1"/>
</dbReference>
<dbReference type="Gene3D" id="1.10.238.10">
    <property type="entry name" value="EF-hand"/>
    <property type="match status" value="1"/>
</dbReference>